<keyword evidence="3 7" id="KW-0812">Transmembrane</keyword>
<comment type="subcellular location">
    <subcellularLocation>
        <location evidence="1">Membrane</location>
        <topology evidence="1">Multi-pass membrane protein</topology>
    </subcellularLocation>
</comment>
<evidence type="ECO:0000256" key="7">
    <source>
        <dbReference type="RuleBase" id="RU079119"/>
    </source>
</evidence>
<gene>
    <name evidence="9" type="primary">Contig14693.g15650</name>
    <name evidence="9" type="ORF">STYLEM_11010</name>
</gene>
<keyword evidence="5 7" id="KW-0472">Membrane</keyword>
<dbReference type="GO" id="GO:0006612">
    <property type="term" value="P:protein targeting to membrane"/>
    <property type="evidence" value="ECO:0007669"/>
    <property type="project" value="TreeGrafter"/>
</dbReference>
<evidence type="ECO:0000256" key="2">
    <source>
        <dbReference type="ARBA" id="ARBA00022679"/>
    </source>
</evidence>
<keyword evidence="10" id="KW-1185">Reference proteome</keyword>
<organism evidence="9 10">
    <name type="scientific">Stylonychia lemnae</name>
    <name type="common">Ciliate</name>
    <dbReference type="NCBI Taxonomy" id="5949"/>
    <lineage>
        <taxon>Eukaryota</taxon>
        <taxon>Sar</taxon>
        <taxon>Alveolata</taxon>
        <taxon>Ciliophora</taxon>
        <taxon>Intramacronucleata</taxon>
        <taxon>Spirotrichea</taxon>
        <taxon>Stichotrichia</taxon>
        <taxon>Sporadotrichida</taxon>
        <taxon>Oxytrichidae</taxon>
        <taxon>Stylonychinae</taxon>
        <taxon>Stylonychia</taxon>
    </lineage>
</organism>
<dbReference type="InParanoid" id="A0A078AI94"/>
<dbReference type="OrthoDB" id="331948at2759"/>
<dbReference type="GO" id="GO:0005783">
    <property type="term" value="C:endoplasmic reticulum"/>
    <property type="evidence" value="ECO:0007669"/>
    <property type="project" value="TreeGrafter"/>
</dbReference>
<evidence type="ECO:0000259" key="8">
    <source>
        <dbReference type="Pfam" id="PF01529"/>
    </source>
</evidence>
<dbReference type="InterPro" id="IPR001594">
    <property type="entry name" value="Palmitoyltrfase_DHHC"/>
</dbReference>
<dbReference type="InterPro" id="IPR036770">
    <property type="entry name" value="Ankyrin_rpt-contain_sf"/>
</dbReference>
<accession>A0A078AI94</accession>
<evidence type="ECO:0000256" key="4">
    <source>
        <dbReference type="ARBA" id="ARBA00022989"/>
    </source>
</evidence>
<dbReference type="PANTHER" id="PTHR22883">
    <property type="entry name" value="ZINC FINGER DHHC DOMAIN CONTAINING PROTEIN"/>
    <property type="match status" value="1"/>
</dbReference>
<feature type="transmembrane region" description="Helical" evidence="7">
    <location>
        <begin position="294"/>
        <end position="315"/>
    </location>
</feature>
<dbReference type="PROSITE" id="PS50216">
    <property type="entry name" value="DHHC"/>
    <property type="match status" value="1"/>
</dbReference>
<keyword evidence="6 7" id="KW-0012">Acyltransferase</keyword>
<name>A0A078AI94_STYLE</name>
<evidence type="ECO:0000313" key="9">
    <source>
        <dbReference type="EMBL" id="CDW81985.1"/>
    </source>
</evidence>
<protein>
    <recommendedName>
        <fullName evidence="7">Palmitoyltransferase</fullName>
        <ecNumber evidence="7">2.3.1.225</ecNumber>
    </recommendedName>
</protein>
<dbReference type="InterPro" id="IPR039859">
    <property type="entry name" value="PFA4/ZDH16/20/ERF2-like"/>
</dbReference>
<dbReference type="Proteomes" id="UP000039865">
    <property type="component" value="Unassembled WGS sequence"/>
</dbReference>
<comment type="domain">
    <text evidence="7">The DHHC domain is required for palmitoyltransferase activity.</text>
</comment>
<feature type="transmembrane region" description="Helical" evidence="7">
    <location>
        <begin position="390"/>
        <end position="414"/>
    </location>
</feature>
<evidence type="ECO:0000256" key="3">
    <source>
        <dbReference type="ARBA" id="ARBA00022692"/>
    </source>
</evidence>
<comment type="catalytic activity">
    <reaction evidence="7">
        <text>L-cysteinyl-[protein] + hexadecanoyl-CoA = S-hexadecanoyl-L-cysteinyl-[protein] + CoA</text>
        <dbReference type="Rhea" id="RHEA:36683"/>
        <dbReference type="Rhea" id="RHEA-COMP:10131"/>
        <dbReference type="Rhea" id="RHEA-COMP:11032"/>
        <dbReference type="ChEBI" id="CHEBI:29950"/>
        <dbReference type="ChEBI" id="CHEBI:57287"/>
        <dbReference type="ChEBI" id="CHEBI:57379"/>
        <dbReference type="ChEBI" id="CHEBI:74151"/>
        <dbReference type="EC" id="2.3.1.225"/>
    </reaction>
</comment>
<evidence type="ECO:0000256" key="1">
    <source>
        <dbReference type="ARBA" id="ARBA00004141"/>
    </source>
</evidence>
<dbReference type="AlphaFoldDB" id="A0A078AI94"/>
<dbReference type="Pfam" id="PF01529">
    <property type="entry name" value="DHHC"/>
    <property type="match status" value="1"/>
</dbReference>
<evidence type="ECO:0000256" key="6">
    <source>
        <dbReference type="ARBA" id="ARBA00023315"/>
    </source>
</evidence>
<reference evidence="9 10" key="1">
    <citation type="submission" date="2014-06" db="EMBL/GenBank/DDBJ databases">
        <authorList>
            <person name="Swart Estienne"/>
        </authorList>
    </citation>
    <scope>NUCLEOTIDE SEQUENCE [LARGE SCALE GENOMIC DNA]</scope>
    <source>
        <strain evidence="9 10">130c</strain>
    </source>
</reference>
<dbReference type="GO" id="GO:0016020">
    <property type="term" value="C:membrane"/>
    <property type="evidence" value="ECO:0007669"/>
    <property type="project" value="UniProtKB-SubCell"/>
</dbReference>
<sequence length="587" mass="68369">MGSQITTYSIVDDLDQIRQYRKDLSNKMTFSASRMVNLDSHYRHSIIDSILRSKPSLNLNNHHQLHSNDVGGDINNEGGTQIMIESSSDKVLPNGLSSLTKYHNLRETSDQIGIHNHQNAHTTISKDRGADQFDQKKDIELIKELVNYREPYGGNQTIHFAVVNGNKRVIDIILHKFHADPHALTLQGLNVMHCAAQSDRGVLSLYYFNSIHGQFKSVESLLGMGSDPNNKINGGQTCLHLAVTKFVEEMIKAKLLWIYQRITERNLMNKNTQIWQVFWQDMLFQTQSIDNVRLFYSFGFASIFFFIFSIVFYITSNCMDPGFARQKYPIIDILQIANDKNIDLENFCFYCKIIKSNRTFHCMFCNSCVDKFDHHCAYINNCLGYRNHKYFLLFLLSIFLYFITSMTVCIAGIVMYGSFEFSNLGVYMWIIRIYTITINLLQFIPLGYQLYEQTRKIFRVEIDDEETRTLSKTDRASVLTANNIHRRTNIELQNSQNASQNQMSSNPNSNQNINFQQMLLSRSNDIVIEKRSICQNIRMIFRYEPATQEQLRVFLLSNSERFSTFILKQKDQQKQLEQRRYSSIQEQ</sequence>
<feature type="domain" description="Palmitoyltransferase DHHC" evidence="8">
    <location>
        <begin position="344"/>
        <end position="459"/>
    </location>
</feature>
<proteinExistence type="inferred from homology"/>
<feature type="transmembrane region" description="Helical" evidence="7">
    <location>
        <begin position="426"/>
        <end position="448"/>
    </location>
</feature>
<keyword evidence="2 7" id="KW-0808">Transferase</keyword>
<dbReference type="GO" id="GO:0005794">
    <property type="term" value="C:Golgi apparatus"/>
    <property type="evidence" value="ECO:0007669"/>
    <property type="project" value="TreeGrafter"/>
</dbReference>
<dbReference type="EC" id="2.3.1.225" evidence="7"/>
<evidence type="ECO:0000256" key="5">
    <source>
        <dbReference type="ARBA" id="ARBA00023136"/>
    </source>
</evidence>
<dbReference type="Gene3D" id="1.25.40.20">
    <property type="entry name" value="Ankyrin repeat-containing domain"/>
    <property type="match status" value="1"/>
</dbReference>
<dbReference type="GO" id="GO:0019706">
    <property type="term" value="F:protein-cysteine S-palmitoyltransferase activity"/>
    <property type="evidence" value="ECO:0007669"/>
    <property type="project" value="UniProtKB-EC"/>
</dbReference>
<evidence type="ECO:0000313" key="10">
    <source>
        <dbReference type="Proteomes" id="UP000039865"/>
    </source>
</evidence>
<dbReference type="EMBL" id="CCKQ01010470">
    <property type="protein sequence ID" value="CDW81985.1"/>
    <property type="molecule type" value="Genomic_DNA"/>
</dbReference>
<comment type="similarity">
    <text evidence="7">Belongs to the DHHC palmitoyltransferase family.</text>
</comment>
<dbReference type="SUPFAM" id="SSF48403">
    <property type="entry name" value="Ankyrin repeat"/>
    <property type="match status" value="1"/>
</dbReference>
<keyword evidence="4 7" id="KW-1133">Transmembrane helix</keyword>